<keyword evidence="1" id="KW-1133">Transmembrane helix</keyword>
<evidence type="ECO:0000313" key="3">
    <source>
        <dbReference type="Proteomes" id="UP000034048"/>
    </source>
</evidence>
<name>A0A0G0NC27_9BACT</name>
<comment type="caution">
    <text evidence="2">The sequence shown here is derived from an EMBL/GenBank/DDBJ whole genome shotgun (WGS) entry which is preliminary data.</text>
</comment>
<gene>
    <name evidence="2" type="ORF">UT42_C0040G0010</name>
</gene>
<dbReference type="EMBL" id="LBWS01000040">
    <property type="protein sequence ID" value="KKR13689.1"/>
    <property type="molecule type" value="Genomic_DNA"/>
</dbReference>
<keyword evidence="1" id="KW-0812">Transmembrane</keyword>
<dbReference type="AlphaFoldDB" id="A0A0G0NC27"/>
<keyword evidence="1" id="KW-0472">Membrane</keyword>
<reference evidence="2 3" key="1">
    <citation type="journal article" date="2015" name="Nature">
        <title>rRNA introns, odd ribosomes, and small enigmatic genomes across a large radiation of phyla.</title>
        <authorList>
            <person name="Brown C.T."/>
            <person name="Hug L.A."/>
            <person name="Thomas B.C."/>
            <person name="Sharon I."/>
            <person name="Castelle C.J."/>
            <person name="Singh A."/>
            <person name="Wilkins M.J."/>
            <person name="Williams K.H."/>
            <person name="Banfield J.F."/>
        </authorList>
    </citation>
    <scope>NUCLEOTIDE SEQUENCE [LARGE SCALE GENOMIC DNA]</scope>
</reference>
<evidence type="ECO:0000256" key="1">
    <source>
        <dbReference type="SAM" id="Phobius"/>
    </source>
</evidence>
<organism evidence="2 3">
    <name type="scientific">Candidatus Falkowbacteria bacterium GW2011_GWA2_39_24</name>
    <dbReference type="NCBI Taxonomy" id="1618634"/>
    <lineage>
        <taxon>Bacteria</taxon>
        <taxon>Candidatus Falkowiibacteriota</taxon>
    </lineage>
</organism>
<evidence type="ECO:0000313" key="2">
    <source>
        <dbReference type="EMBL" id="KKR13689.1"/>
    </source>
</evidence>
<protein>
    <submittedName>
        <fullName evidence="2">Uncharacterized protein</fullName>
    </submittedName>
</protein>
<proteinExistence type="predicted"/>
<feature type="transmembrane region" description="Helical" evidence="1">
    <location>
        <begin position="102"/>
        <end position="120"/>
    </location>
</feature>
<accession>A0A0G0NC27</accession>
<dbReference type="Proteomes" id="UP000034048">
    <property type="component" value="Unassembled WGS sequence"/>
</dbReference>
<sequence>MIRTNFAFYASKVVVELAQDIIYFPIWWYTKGFWQLILGTQRFLSDMLKSLAILIWLKNLFVPMFSQHDFAGRVISFFMRLVQIIFRSFLFLFLALLSLVPLVLWLIAPIYIIYQIIWQIF</sequence>